<protein>
    <recommendedName>
        <fullName evidence="12">DNA ligase</fullName>
        <ecNumber evidence="12">6.5.1.2</ecNumber>
    </recommendedName>
    <alternativeName>
        <fullName evidence="12">Polydeoxyribonucleotide synthase [NAD(+)]</fullName>
    </alternativeName>
</protein>
<dbReference type="Proteomes" id="UP001597294">
    <property type="component" value="Unassembled WGS sequence"/>
</dbReference>
<feature type="binding site" evidence="12">
    <location>
        <position position="194"/>
    </location>
    <ligand>
        <name>NAD(+)</name>
        <dbReference type="ChEBI" id="CHEBI:57540"/>
    </ligand>
</feature>
<feature type="binding site" evidence="12">
    <location>
        <position position="309"/>
    </location>
    <ligand>
        <name>NAD(+)</name>
        <dbReference type="ChEBI" id="CHEBI:57540"/>
    </ligand>
</feature>
<evidence type="ECO:0000256" key="11">
    <source>
        <dbReference type="ARBA" id="ARBA00034005"/>
    </source>
</evidence>
<evidence type="ECO:0000256" key="10">
    <source>
        <dbReference type="ARBA" id="ARBA00023211"/>
    </source>
</evidence>
<dbReference type="Pfam" id="PF03119">
    <property type="entry name" value="DNA_ligase_ZBD"/>
    <property type="match status" value="1"/>
</dbReference>
<comment type="cofactor">
    <cofactor evidence="12">
        <name>Mg(2+)</name>
        <dbReference type="ChEBI" id="CHEBI:18420"/>
    </cofactor>
    <cofactor evidence="12">
        <name>Mn(2+)</name>
        <dbReference type="ChEBI" id="CHEBI:29035"/>
    </cofactor>
</comment>
<dbReference type="InterPro" id="IPR001679">
    <property type="entry name" value="DNA_ligase"/>
</dbReference>
<dbReference type="SUPFAM" id="SSF56091">
    <property type="entry name" value="DNA ligase/mRNA capping enzyme, catalytic domain"/>
    <property type="match status" value="1"/>
</dbReference>
<dbReference type="CDD" id="cd00114">
    <property type="entry name" value="LIGANc"/>
    <property type="match status" value="1"/>
</dbReference>
<comment type="caution">
    <text evidence="15">The sequence shown here is derived from an EMBL/GenBank/DDBJ whole genome shotgun (WGS) entry which is preliminary data.</text>
</comment>
<dbReference type="InterPro" id="IPR041663">
    <property type="entry name" value="DisA/LigA_HHH"/>
</dbReference>
<evidence type="ECO:0000313" key="16">
    <source>
        <dbReference type="Proteomes" id="UP001597294"/>
    </source>
</evidence>
<dbReference type="RefSeq" id="WP_380251845.1">
    <property type="nucleotide sequence ID" value="NZ_JBHUII010000004.1"/>
</dbReference>
<evidence type="ECO:0000259" key="14">
    <source>
        <dbReference type="PROSITE" id="PS50172"/>
    </source>
</evidence>
<dbReference type="Gene3D" id="3.30.470.30">
    <property type="entry name" value="DNA ligase/mRNA capping enzyme"/>
    <property type="match status" value="1"/>
</dbReference>
<dbReference type="HAMAP" id="MF_01588">
    <property type="entry name" value="DNA_ligase_A"/>
    <property type="match status" value="1"/>
</dbReference>
<keyword evidence="5 12" id="KW-0227">DNA damage</keyword>
<dbReference type="EC" id="6.5.1.2" evidence="12"/>
<dbReference type="Pfam" id="PF12826">
    <property type="entry name" value="HHH_2"/>
    <property type="match status" value="1"/>
</dbReference>
<dbReference type="Pfam" id="PF03120">
    <property type="entry name" value="OB_DNA_ligase"/>
    <property type="match status" value="1"/>
</dbReference>
<dbReference type="SUPFAM" id="SSF50249">
    <property type="entry name" value="Nucleic acid-binding proteins"/>
    <property type="match status" value="1"/>
</dbReference>
<dbReference type="Gene3D" id="1.10.150.20">
    <property type="entry name" value="5' to 3' exonuclease, C-terminal subdomain"/>
    <property type="match status" value="2"/>
</dbReference>
<dbReference type="PROSITE" id="PS50172">
    <property type="entry name" value="BRCT"/>
    <property type="match status" value="1"/>
</dbReference>
<dbReference type="NCBIfam" id="NF005932">
    <property type="entry name" value="PRK07956.1"/>
    <property type="match status" value="1"/>
</dbReference>
<dbReference type="CDD" id="cd17748">
    <property type="entry name" value="BRCT_DNA_ligase_like"/>
    <property type="match status" value="1"/>
</dbReference>
<dbReference type="SMART" id="SM00532">
    <property type="entry name" value="LIGANc"/>
    <property type="match status" value="1"/>
</dbReference>
<keyword evidence="9 12" id="KW-0234">DNA repair</keyword>
<keyword evidence="16" id="KW-1185">Reference proteome</keyword>
<dbReference type="SMART" id="SM00292">
    <property type="entry name" value="BRCT"/>
    <property type="match status" value="1"/>
</dbReference>
<dbReference type="Gene3D" id="1.10.287.610">
    <property type="entry name" value="Helix hairpin bin"/>
    <property type="match status" value="1"/>
</dbReference>
<feature type="binding site" evidence="12">
    <location>
        <position position="333"/>
    </location>
    <ligand>
        <name>NAD(+)</name>
        <dbReference type="ChEBI" id="CHEBI:57540"/>
    </ligand>
</feature>
<dbReference type="Gene3D" id="6.20.10.30">
    <property type="match status" value="1"/>
</dbReference>
<dbReference type="Gene3D" id="2.40.50.140">
    <property type="entry name" value="Nucleic acid-binding proteins"/>
    <property type="match status" value="1"/>
</dbReference>
<evidence type="ECO:0000256" key="3">
    <source>
        <dbReference type="ARBA" id="ARBA00022705"/>
    </source>
</evidence>
<evidence type="ECO:0000313" key="15">
    <source>
        <dbReference type="EMBL" id="MFD2206351.1"/>
    </source>
</evidence>
<keyword evidence="4 12" id="KW-0479">Metal-binding</keyword>
<proteinExistence type="inferred from homology"/>
<dbReference type="InterPro" id="IPR004149">
    <property type="entry name" value="Znf_DNAligase_C4"/>
</dbReference>
<dbReference type="Pfam" id="PF01653">
    <property type="entry name" value="DNA_ligase_aden"/>
    <property type="match status" value="1"/>
</dbReference>
<comment type="caution">
    <text evidence="12">Lacks conserved residue(s) required for the propagation of feature annotation.</text>
</comment>
<feature type="binding site" evidence="12">
    <location>
        <position position="430"/>
    </location>
    <ligand>
        <name>Zn(2+)</name>
        <dbReference type="ChEBI" id="CHEBI:29105"/>
    </ligand>
</feature>
<feature type="binding site" evidence="12">
    <location>
        <position position="157"/>
    </location>
    <ligand>
        <name>NAD(+)</name>
        <dbReference type="ChEBI" id="CHEBI:57540"/>
    </ligand>
</feature>
<dbReference type="InterPro" id="IPR001357">
    <property type="entry name" value="BRCT_dom"/>
</dbReference>
<evidence type="ECO:0000256" key="5">
    <source>
        <dbReference type="ARBA" id="ARBA00022763"/>
    </source>
</evidence>
<dbReference type="SUPFAM" id="SSF47781">
    <property type="entry name" value="RuvA domain 2-like"/>
    <property type="match status" value="1"/>
</dbReference>
<keyword evidence="10 12" id="KW-0464">Manganese</keyword>
<dbReference type="InterPro" id="IPR013840">
    <property type="entry name" value="DNAligase_N"/>
</dbReference>
<dbReference type="PANTHER" id="PTHR23389:SF9">
    <property type="entry name" value="DNA LIGASE"/>
    <property type="match status" value="1"/>
</dbReference>
<dbReference type="NCBIfam" id="TIGR00575">
    <property type="entry name" value="dnlj"/>
    <property type="match status" value="1"/>
</dbReference>
<dbReference type="PROSITE" id="PS01056">
    <property type="entry name" value="DNA_LIGASE_N2"/>
    <property type="match status" value="1"/>
</dbReference>
<feature type="active site" description="N6-AMP-lysine intermediate" evidence="12">
    <location>
        <position position="136"/>
    </location>
</feature>
<comment type="catalytic activity">
    <reaction evidence="11 12">
        <text>NAD(+) + (deoxyribonucleotide)n-3'-hydroxyl + 5'-phospho-(deoxyribonucleotide)m = (deoxyribonucleotide)n+m + AMP + beta-nicotinamide D-nucleotide.</text>
        <dbReference type="EC" id="6.5.1.2"/>
    </reaction>
</comment>
<evidence type="ECO:0000256" key="2">
    <source>
        <dbReference type="ARBA" id="ARBA00022598"/>
    </source>
</evidence>
<dbReference type="Gene3D" id="3.40.50.10190">
    <property type="entry name" value="BRCT domain"/>
    <property type="match status" value="1"/>
</dbReference>
<organism evidence="15 16">
    <name type="scientific">Kiloniella antarctica</name>
    <dbReference type="NCBI Taxonomy" id="1550907"/>
    <lineage>
        <taxon>Bacteria</taxon>
        <taxon>Pseudomonadati</taxon>
        <taxon>Pseudomonadota</taxon>
        <taxon>Alphaproteobacteria</taxon>
        <taxon>Rhodospirillales</taxon>
        <taxon>Kiloniellaceae</taxon>
        <taxon>Kiloniella</taxon>
    </lineage>
</organism>
<comment type="similarity">
    <text evidence="12">Belongs to the NAD-dependent DNA ligase family. LigA subfamily.</text>
</comment>
<feature type="binding site" evidence="12">
    <location>
        <position position="427"/>
    </location>
    <ligand>
        <name>Zn(2+)</name>
        <dbReference type="ChEBI" id="CHEBI:29105"/>
    </ligand>
</feature>
<evidence type="ECO:0000256" key="13">
    <source>
        <dbReference type="SAM" id="MobiDB-lite"/>
    </source>
</evidence>
<dbReference type="InterPro" id="IPR036420">
    <property type="entry name" value="BRCT_dom_sf"/>
</dbReference>
<evidence type="ECO:0000256" key="4">
    <source>
        <dbReference type="ARBA" id="ARBA00022723"/>
    </source>
</evidence>
<dbReference type="InterPro" id="IPR012340">
    <property type="entry name" value="NA-bd_OB-fold"/>
</dbReference>
<dbReference type="PANTHER" id="PTHR23389">
    <property type="entry name" value="CHROMOSOME TRANSMISSION FIDELITY FACTOR 18"/>
    <property type="match status" value="1"/>
</dbReference>
<evidence type="ECO:0000256" key="1">
    <source>
        <dbReference type="ARBA" id="ARBA00004067"/>
    </source>
</evidence>
<dbReference type="GO" id="GO:0003911">
    <property type="term" value="F:DNA ligase (NAD+) activity"/>
    <property type="evidence" value="ECO:0007669"/>
    <property type="project" value="UniProtKB-EC"/>
</dbReference>
<evidence type="ECO:0000256" key="6">
    <source>
        <dbReference type="ARBA" id="ARBA00022833"/>
    </source>
</evidence>
<evidence type="ECO:0000256" key="12">
    <source>
        <dbReference type="HAMAP-Rule" id="MF_01588"/>
    </source>
</evidence>
<gene>
    <name evidence="12 15" type="primary">ligA</name>
    <name evidence="15" type="ORF">ACFSKO_12030</name>
</gene>
<keyword evidence="3 12" id="KW-0235">DNA replication</keyword>
<keyword evidence="8 12" id="KW-0520">NAD</keyword>
<dbReference type="EMBL" id="JBHUII010000004">
    <property type="protein sequence ID" value="MFD2206351.1"/>
    <property type="molecule type" value="Genomic_DNA"/>
</dbReference>
<sequence>MNDKNQTFSLFDPETEGLTPEQATQELATLAKKISKHDKLYYQQDEPEITDAEYDILRRRNTAIEKHFPELVRDDSPTSKVGAPPSSGFSKVNHSVPMLSLGNAFDDGDVAEFLARIRRFLGLSKDEIIEIFSEPKIDGLSCSIRYEKGVLVQAATRGDGAVGEKITENVKTIACIPHHLSGSGYPDVLEVRGEVYMRRDRFSELNTNQTSIGGKLFANPRNAAAGSLRQLDPSITAARPLDFYAYAWGEVSKPLGKSLTEVRASFKSWGLPVNPGELCTSQTEVLDYYRNIMMDRPDLEHEIDGIVYKVNRLDWQERLGFVSRAPRWAIAHKFPAEQAITRLNEITIQVGRTGALTPVANLEPITVGGVVVSRATLHNRDEIERKDVREGDSIVIQRAGDVIPQVVEVLLDKRPESSIPFAFPDHCPECGSLAIQEKDEVVTRCTGGLICPAQAVERLKHFVSRNAFDIEGLGDKQIKFFFEQDLIKSPADLFTLSQKDKNTLTPLRNQPGWGKQSVEKLYNAIEAKRTISLDRFIYALGIPQIGQATAKLLAKTYATLEHIEEITKLVHDPESDALSELLAIDGIGASMAGDLIAFFGEPHNQEVISALKQHLTIEEFVLQARNDSPVTGKTIVFTGKFQTMSRDEAKSKAESLGAKVAGSVSKKTDFVVAGADAGSKLKKAESLGVSVLSEEEWHTLVS</sequence>
<name>A0ABW5BLI4_9PROT</name>
<accession>A0ABW5BLI4</accession>
<reference evidence="16" key="1">
    <citation type="journal article" date="2019" name="Int. J. Syst. Evol. Microbiol.">
        <title>The Global Catalogue of Microorganisms (GCM) 10K type strain sequencing project: providing services to taxonomists for standard genome sequencing and annotation.</title>
        <authorList>
            <consortium name="The Broad Institute Genomics Platform"/>
            <consortium name="The Broad Institute Genome Sequencing Center for Infectious Disease"/>
            <person name="Wu L."/>
            <person name="Ma J."/>
        </authorList>
    </citation>
    <scope>NUCLEOTIDE SEQUENCE [LARGE SCALE GENOMIC DNA]</scope>
    <source>
        <strain evidence="16">CGMCC 4.7192</strain>
    </source>
</reference>
<feature type="binding site" evidence="12">
    <location>
        <position position="134"/>
    </location>
    <ligand>
        <name>NAD(+)</name>
        <dbReference type="ChEBI" id="CHEBI:57540"/>
    </ligand>
</feature>
<dbReference type="InterPro" id="IPR010994">
    <property type="entry name" value="RuvA_2-like"/>
</dbReference>
<evidence type="ECO:0000256" key="9">
    <source>
        <dbReference type="ARBA" id="ARBA00023204"/>
    </source>
</evidence>
<keyword evidence="6 12" id="KW-0862">Zinc</keyword>
<keyword evidence="7 12" id="KW-0460">Magnesium</keyword>
<keyword evidence="2 12" id="KW-0436">Ligase</keyword>
<comment type="function">
    <text evidence="1 12">DNA ligase that catalyzes the formation of phosphodiester linkages between 5'-phosphoryl and 3'-hydroxyl groups in double-stranded DNA using NAD as a coenzyme and as the energy source for the reaction. It is essential for DNA replication and repair of damaged DNA.</text>
</comment>
<dbReference type="InterPro" id="IPR004150">
    <property type="entry name" value="NAD_DNA_ligase_OB"/>
</dbReference>
<feature type="domain" description="BRCT" evidence="14">
    <location>
        <begin position="625"/>
        <end position="697"/>
    </location>
</feature>
<dbReference type="InterPro" id="IPR013839">
    <property type="entry name" value="DNAligase_adenylation"/>
</dbReference>
<feature type="region of interest" description="Disordered" evidence="13">
    <location>
        <begin position="1"/>
        <end position="20"/>
    </location>
</feature>
<feature type="binding site" evidence="12">
    <location>
        <position position="451"/>
    </location>
    <ligand>
        <name>Zn(2+)</name>
        <dbReference type="ChEBI" id="CHEBI:29105"/>
    </ligand>
</feature>
<dbReference type="Pfam" id="PF00533">
    <property type="entry name" value="BRCT"/>
    <property type="match status" value="1"/>
</dbReference>
<feature type="binding site" evidence="12">
    <location>
        <begin position="100"/>
        <end position="101"/>
    </location>
    <ligand>
        <name>NAD(+)</name>
        <dbReference type="ChEBI" id="CHEBI:57540"/>
    </ligand>
</feature>
<dbReference type="PIRSF" id="PIRSF001604">
    <property type="entry name" value="LigA"/>
    <property type="match status" value="1"/>
</dbReference>
<evidence type="ECO:0000256" key="8">
    <source>
        <dbReference type="ARBA" id="ARBA00023027"/>
    </source>
</evidence>
<feature type="binding site" evidence="12">
    <location>
        <begin position="51"/>
        <end position="55"/>
    </location>
    <ligand>
        <name>NAD(+)</name>
        <dbReference type="ChEBI" id="CHEBI:57540"/>
    </ligand>
</feature>
<dbReference type="InterPro" id="IPR033136">
    <property type="entry name" value="DNA_ligase_CS"/>
</dbReference>
<dbReference type="SUPFAM" id="SSF52113">
    <property type="entry name" value="BRCT domain"/>
    <property type="match status" value="1"/>
</dbReference>
<evidence type="ECO:0000256" key="7">
    <source>
        <dbReference type="ARBA" id="ARBA00022842"/>
    </source>
</evidence>